<feature type="domain" description="Fibronectin type-III" evidence="1">
    <location>
        <begin position="1"/>
        <end position="62"/>
    </location>
</feature>
<proteinExistence type="predicted"/>
<name>A0AA40G571_9HYME</name>
<dbReference type="CDD" id="cd00063">
    <property type="entry name" value="FN3"/>
    <property type="match status" value="1"/>
</dbReference>
<reference evidence="2" key="1">
    <citation type="submission" date="2021-10" db="EMBL/GenBank/DDBJ databases">
        <title>Melipona bicolor Genome sequencing and assembly.</title>
        <authorList>
            <person name="Araujo N.S."/>
            <person name="Arias M.C."/>
        </authorList>
    </citation>
    <scope>NUCLEOTIDE SEQUENCE</scope>
    <source>
        <strain evidence="2">USP_2M_L1-L4_2017</strain>
        <tissue evidence="2">Whole body</tissue>
    </source>
</reference>
<evidence type="ECO:0000313" key="3">
    <source>
        <dbReference type="Proteomes" id="UP001177670"/>
    </source>
</evidence>
<dbReference type="AlphaFoldDB" id="A0AA40G571"/>
<dbReference type="EMBL" id="JAHYIQ010000006">
    <property type="protein sequence ID" value="KAK1131207.1"/>
    <property type="molecule type" value="Genomic_DNA"/>
</dbReference>
<dbReference type="Proteomes" id="UP001177670">
    <property type="component" value="Unassembled WGS sequence"/>
</dbReference>
<sequence length="75" mass="8551">MRTGVGGAWNATEEIVTPNNDTTYNIENLQPFTVYSFRVSAVNAMGRSKPSEETFHSVTLRERMFFHIYVCTCIL</sequence>
<dbReference type="PROSITE" id="PS50853">
    <property type="entry name" value="FN3"/>
    <property type="match status" value="1"/>
</dbReference>
<comment type="caution">
    <text evidence="2">The sequence shown here is derived from an EMBL/GenBank/DDBJ whole genome shotgun (WGS) entry which is preliminary data.</text>
</comment>
<evidence type="ECO:0000259" key="1">
    <source>
        <dbReference type="PROSITE" id="PS50853"/>
    </source>
</evidence>
<dbReference type="SUPFAM" id="SSF49265">
    <property type="entry name" value="Fibronectin type III"/>
    <property type="match status" value="1"/>
</dbReference>
<evidence type="ECO:0000313" key="2">
    <source>
        <dbReference type="EMBL" id="KAK1131207.1"/>
    </source>
</evidence>
<dbReference type="InterPro" id="IPR013783">
    <property type="entry name" value="Ig-like_fold"/>
</dbReference>
<accession>A0AA40G571</accession>
<gene>
    <name evidence="2" type="ORF">K0M31_017495</name>
</gene>
<dbReference type="Gene3D" id="2.60.40.10">
    <property type="entry name" value="Immunoglobulins"/>
    <property type="match status" value="1"/>
</dbReference>
<protein>
    <recommendedName>
        <fullName evidence="1">Fibronectin type-III domain-containing protein</fullName>
    </recommendedName>
</protein>
<keyword evidence="3" id="KW-1185">Reference proteome</keyword>
<dbReference type="InterPro" id="IPR036116">
    <property type="entry name" value="FN3_sf"/>
</dbReference>
<organism evidence="2 3">
    <name type="scientific">Melipona bicolor</name>
    <dbReference type="NCBI Taxonomy" id="60889"/>
    <lineage>
        <taxon>Eukaryota</taxon>
        <taxon>Metazoa</taxon>
        <taxon>Ecdysozoa</taxon>
        <taxon>Arthropoda</taxon>
        <taxon>Hexapoda</taxon>
        <taxon>Insecta</taxon>
        <taxon>Pterygota</taxon>
        <taxon>Neoptera</taxon>
        <taxon>Endopterygota</taxon>
        <taxon>Hymenoptera</taxon>
        <taxon>Apocrita</taxon>
        <taxon>Aculeata</taxon>
        <taxon>Apoidea</taxon>
        <taxon>Anthophila</taxon>
        <taxon>Apidae</taxon>
        <taxon>Melipona</taxon>
    </lineage>
</organism>
<dbReference type="InterPro" id="IPR003961">
    <property type="entry name" value="FN3_dom"/>
</dbReference>
<dbReference type="Pfam" id="PF00041">
    <property type="entry name" value="fn3"/>
    <property type="match status" value="1"/>
</dbReference>